<proteinExistence type="predicted"/>
<dbReference type="RefSeq" id="XP_042997831.1">
    <property type="nucleotide sequence ID" value="XM_043141897.1"/>
</dbReference>
<name>A0A8E5HRH6_USTVR</name>
<evidence type="ECO:0000256" key="1">
    <source>
        <dbReference type="SAM" id="MobiDB-lite"/>
    </source>
</evidence>
<dbReference type="PANTHER" id="PTHR38793:SF1">
    <property type="entry name" value="SMODS AND SLOG-ASSOCIATING 2TM EFFECTOR DOMAIN-CONTAINING PROTEIN"/>
    <property type="match status" value="1"/>
</dbReference>
<evidence type="ECO:0000259" key="3">
    <source>
        <dbReference type="Pfam" id="PF18142"/>
    </source>
</evidence>
<feature type="transmembrane region" description="Helical" evidence="2">
    <location>
        <begin position="55"/>
        <end position="72"/>
    </location>
</feature>
<dbReference type="Proteomes" id="UP000027002">
    <property type="component" value="Chromosome 3"/>
</dbReference>
<feature type="transmembrane region" description="Helical" evidence="2">
    <location>
        <begin position="16"/>
        <end position="43"/>
    </location>
</feature>
<dbReference type="GeneID" id="66065177"/>
<accession>A0A8E5HRH6</accession>
<keyword evidence="2" id="KW-0812">Transmembrane</keyword>
<evidence type="ECO:0000313" key="5">
    <source>
        <dbReference type="Proteomes" id="UP000027002"/>
    </source>
</evidence>
<dbReference type="KEGG" id="uvi:66065177"/>
<evidence type="ECO:0000313" key="4">
    <source>
        <dbReference type="EMBL" id="QUC20158.1"/>
    </source>
</evidence>
<reference evidence="4" key="1">
    <citation type="submission" date="2020-03" db="EMBL/GenBank/DDBJ databases">
        <title>A mixture of massive structural variations and highly conserved coding sequences in Ustilaginoidea virens genome.</title>
        <authorList>
            <person name="Zhang K."/>
            <person name="Zhao Z."/>
            <person name="Zhang Z."/>
            <person name="Li Y."/>
            <person name="Hsiang T."/>
            <person name="Sun W."/>
        </authorList>
    </citation>
    <scope>NUCLEOTIDE SEQUENCE</scope>
    <source>
        <strain evidence="4">UV-8b</strain>
    </source>
</reference>
<feature type="region of interest" description="Disordered" evidence="1">
    <location>
        <begin position="152"/>
        <end position="175"/>
    </location>
</feature>
<gene>
    <name evidence="4" type="ORF">UV8b_04399</name>
</gene>
<dbReference type="EMBL" id="CP072755">
    <property type="protein sequence ID" value="QUC20158.1"/>
    <property type="molecule type" value="Genomic_DNA"/>
</dbReference>
<dbReference type="AlphaFoldDB" id="A0A8E5HRH6"/>
<dbReference type="Pfam" id="PF18142">
    <property type="entry name" value="SLATT_fungal"/>
    <property type="match status" value="1"/>
</dbReference>
<keyword evidence="2" id="KW-1133">Transmembrane helix</keyword>
<keyword evidence="2" id="KW-0472">Membrane</keyword>
<feature type="domain" description="SMODS and SLOG-associating 2TM effector" evidence="3">
    <location>
        <begin position="9"/>
        <end position="126"/>
    </location>
</feature>
<sequence>MPPGLYREVVSHKYRFYYLFHLTSILRATLMILQLLIGAALTALGSMSLEDGRPITVLGAVNTVIAGLLALLHNSGLPDRYRSDMAGFEEIEDRIKEFLDSGIALVDQKPEQVLAECFDLYRHAKSTVTVNMPSNYASRQMLQSIQKNVAATHPAGAGSNSSPIKGPGEQDSGKANDLQYTHQYRRHLARTCHFSHWLCYMYAWPSSIVYRSWLFEVTFPFELNWLTTWFS</sequence>
<dbReference type="NCBIfam" id="NF033635">
    <property type="entry name" value="SLATT_fungal"/>
    <property type="match status" value="1"/>
</dbReference>
<evidence type="ECO:0000256" key="2">
    <source>
        <dbReference type="SAM" id="Phobius"/>
    </source>
</evidence>
<protein>
    <recommendedName>
        <fullName evidence="3">SMODS and SLOG-associating 2TM effector domain-containing protein</fullName>
    </recommendedName>
</protein>
<dbReference type="OrthoDB" id="5398270at2759"/>
<organism evidence="4 5">
    <name type="scientific">Ustilaginoidea virens</name>
    <name type="common">Rice false smut fungus</name>
    <name type="synonym">Villosiclava virens</name>
    <dbReference type="NCBI Taxonomy" id="1159556"/>
    <lineage>
        <taxon>Eukaryota</taxon>
        <taxon>Fungi</taxon>
        <taxon>Dikarya</taxon>
        <taxon>Ascomycota</taxon>
        <taxon>Pezizomycotina</taxon>
        <taxon>Sordariomycetes</taxon>
        <taxon>Hypocreomycetidae</taxon>
        <taxon>Hypocreales</taxon>
        <taxon>Clavicipitaceae</taxon>
        <taxon>Ustilaginoidea</taxon>
    </lineage>
</organism>
<dbReference type="PANTHER" id="PTHR38793">
    <property type="entry name" value="SLATT_FUNGAL DOMAIN-CONTAINING PROTEIN-RELATED"/>
    <property type="match status" value="1"/>
</dbReference>
<dbReference type="InterPro" id="IPR041622">
    <property type="entry name" value="SLATT_fungi"/>
</dbReference>
<keyword evidence="5" id="KW-1185">Reference proteome</keyword>